<dbReference type="EMBL" id="AUZX01004279">
    <property type="protein sequence ID" value="EQD71275.1"/>
    <property type="molecule type" value="Genomic_DNA"/>
</dbReference>
<proteinExistence type="predicted"/>
<organism evidence="2">
    <name type="scientific">mine drainage metagenome</name>
    <dbReference type="NCBI Taxonomy" id="410659"/>
    <lineage>
        <taxon>unclassified sequences</taxon>
        <taxon>metagenomes</taxon>
        <taxon>ecological metagenomes</taxon>
    </lineage>
</organism>
<dbReference type="PANTHER" id="PTHR31616:SF0">
    <property type="entry name" value="GLUCAN 1,4-ALPHA-GLUCOSIDASE"/>
    <property type="match status" value="1"/>
</dbReference>
<feature type="non-terminal residue" evidence="2">
    <location>
        <position position="1"/>
    </location>
</feature>
<dbReference type="InterPro" id="IPR011613">
    <property type="entry name" value="GH15-like"/>
</dbReference>
<reference evidence="2" key="1">
    <citation type="submission" date="2013-08" db="EMBL/GenBank/DDBJ databases">
        <authorList>
            <person name="Mendez C."/>
            <person name="Richter M."/>
            <person name="Ferrer M."/>
            <person name="Sanchez J."/>
        </authorList>
    </citation>
    <scope>NUCLEOTIDE SEQUENCE</scope>
</reference>
<dbReference type="InterPro" id="IPR012341">
    <property type="entry name" value="6hp_glycosidase-like_sf"/>
</dbReference>
<dbReference type="GO" id="GO:0004553">
    <property type="term" value="F:hydrolase activity, hydrolyzing O-glycosyl compounds"/>
    <property type="evidence" value="ECO:0007669"/>
    <property type="project" value="TreeGrafter"/>
</dbReference>
<feature type="domain" description="GH15-like" evidence="1">
    <location>
        <begin position="146"/>
        <end position="357"/>
    </location>
</feature>
<comment type="caution">
    <text evidence="2">The sequence shown here is derived from an EMBL/GenBank/DDBJ whole genome shotgun (WGS) entry which is preliminary data.</text>
</comment>
<feature type="non-terminal residue" evidence="2">
    <location>
        <position position="366"/>
    </location>
</feature>
<dbReference type="AlphaFoldDB" id="T1CQ96"/>
<dbReference type="InterPro" id="IPR008928">
    <property type="entry name" value="6-hairpin_glycosidase_sf"/>
</dbReference>
<dbReference type="Pfam" id="PF00723">
    <property type="entry name" value="Glyco_hydro_15"/>
    <property type="match status" value="2"/>
</dbReference>
<feature type="domain" description="GH15-like" evidence="1">
    <location>
        <begin position="77"/>
        <end position="126"/>
    </location>
</feature>
<evidence type="ECO:0000259" key="1">
    <source>
        <dbReference type="Pfam" id="PF00723"/>
    </source>
</evidence>
<accession>T1CQ96</accession>
<reference evidence="2" key="2">
    <citation type="journal article" date="2014" name="ISME J.">
        <title>Microbial stratification in low pH oxic and suboxic macroscopic growths along an acid mine drainage.</title>
        <authorList>
            <person name="Mendez-Garcia C."/>
            <person name="Mesa V."/>
            <person name="Sprenger R.R."/>
            <person name="Richter M."/>
            <person name="Diez M.S."/>
            <person name="Solano J."/>
            <person name="Bargiela R."/>
            <person name="Golyshina O.V."/>
            <person name="Manteca A."/>
            <person name="Ramos J.L."/>
            <person name="Gallego J.R."/>
            <person name="Llorente I."/>
            <person name="Martins Dos Santos V.A."/>
            <person name="Jensen O.N."/>
            <person name="Pelaez A.I."/>
            <person name="Sanchez J."/>
            <person name="Ferrer M."/>
        </authorList>
    </citation>
    <scope>NUCLEOTIDE SEQUENCE</scope>
</reference>
<gene>
    <name evidence="2" type="ORF">B1A_05866</name>
</gene>
<evidence type="ECO:0000313" key="2">
    <source>
        <dbReference type="EMBL" id="EQD71275.1"/>
    </source>
</evidence>
<dbReference type="PANTHER" id="PTHR31616">
    <property type="entry name" value="TREHALASE"/>
    <property type="match status" value="1"/>
</dbReference>
<dbReference type="SUPFAM" id="SSF48208">
    <property type="entry name" value="Six-hairpin glycosidases"/>
    <property type="match status" value="1"/>
</dbReference>
<sequence>RKAVLALGISSSTESAATLALSALFEPFEASWQRQISDWSLWQKECSERAPLAGGLPPECREQFRLSTMVLRTHQCKTFPGAMVASLSVPWGNTKDERAGYHLVWPRDLCECAGALLAFGATREALDTLRYLRATQLADGHWNQNQWLGGTPYWTAVQLDETAFPVLLACALHERKALDGVHVAGMIHSALSFIVRNGPVSDQDRWEEDAGINTFTLSACIAALVCGASHLEPTARELALALADYWNASLEDWTAVCDTPLAKEHGIPGYYVRVAPADALHDRAALRNALPIRNQAIDPDLPADAQVGVDFLQLVRFGLRAPDDPMVLGTITLVDALLKVDTPNGPSWHRYNDDGYGEHDDGSAYD</sequence>
<name>T1CQ96_9ZZZZ</name>
<protein>
    <submittedName>
        <fullName evidence="2">Glucan 1,4-alpha-glucosidase</fullName>
    </submittedName>
</protein>
<dbReference type="GO" id="GO:0005975">
    <property type="term" value="P:carbohydrate metabolic process"/>
    <property type="evidence" value="ECO:0007669"/>
    <property type="project" value="InterPro"/>
</dbReference>
<dbReference type="Gene3D" id="1.50.10.10">
    <property type="match status" value="1"/>
</dbReference>